<evidence type="ECO:0000256" key="3">
    <source>
        <dbReference type="ARBA" id="ARBA00022679"/>
    </source>
</evidence>
<dbReference type="InterPro" id="IPR000719">
    <property type="entry name" value="Prot_kinase_dom"/>
</dbReference>
<evidence type="ECO:0000256" key="8">
    <source>
        <dbReference type="ARBA" id="ARBA00048679"/>
    </source>
</evidence>
<feature type="non-terminal residue" evidence="10">
    <location>
        <position position="139"/>
    </location>
</feature>
<dbReference type="SUPFAM" id="SSF56112">
    <property type="entry name" value="Protein kinase-like (PK-like)"/>
    <property type="match status" value="1"/>
</dbReference>
<dbReference type="Pfam" id="PF00069">
    <property type="entry name" value="Pkinase"/>
    <property type="match status" value="1"/>
</dbReference>
<sequence>TGKKFVEKQAKYSMVKDGAVLQEIIILKYLSEPSHPHITKMVDHYIDKERCKASIYLELCDLGGLDSLIEHRAQSDELFNEEDVWEWSIQLFDALTYCHYGPDPKTRLNNKKPKGCQGSWDMIYHRDIKVDNTWFAVED</sequence>
<organism evidence="10 11">
    <name type="scientific">Bimuria novae-zelandiae CBS 107.79</name>
    <dbReference type="NCBI Taxonomy" id="1447943"/>
    <lineage>
        <taxon>Eukaryota</taxon>
        <taxon>Fungi</taxon>
        <taxon>Dikarya</taxon>
        <taxon>Ascomycota</taxon>
        <taxon>Pezizomycotina</taxon>
        <taxon>Dothideomycetes</taxon>
        <taxon>Pleosporomycetidae</taxon>
        <taxon>Pleosporales</taxon>
        <taxon>Massarineae</taxon>
        <taxon>Didymosphaeriaceae</taxon>
        <taxon>Bimuria</taxon>
    </lineage>
</organism>
<keyword evidence="11" id="KW-1185">Reference proteome</keyword>
<protein>
    <recommendedName>
        <fullName evidence="1">non-specific serine/threonine protein kinase</fullName>
        <ecNumber evidence="1">2.7.11.1</ecNumber>
    </recommendedName>
</protein>
<keyword evidence="3" id="KW-0808">Transferase</keyword>
<dbReference type="Proteomes" id="UP000800036">
    <property type="component" value="Unassembled WGS sequence"/>
</dbReference>
<dbReference type="EC" id="2.7.11.1" evidence="1"/>
<keyword evidence="2" id="KW-0723">Serine/threonine-protein kinase</keyword>
<evidence type="ECO:0000313" key="11">
    <source>
        <dbReference type="Proteomes" id="UP000800036"/>
    </source>
</evidence>
<evidence type="ECO:0000259" key="9">
    <source>
        <dbReference type="PROSITE" id="PS50011"/>
    </source>
</evidence>
<evidence type="ECO:0000256" key="6">
    <source>
        <dbReference type="ARBA" id="ARBA00022840"/>
    </source>
</evidence>
<keyword evidence="5" id="KW-0418">Kinase</keyword>
<dbReference type="OrthoDB" id="310217at2759"/>
<proteinExistence type="predicted"/>
<dbReference type="EMBL" id="ML976703">
    <property type="protein sequence ID" value="KAF1970192.1"/>
    <property type="molecule type" value="Genomic_DNA"/>
</dbReference>
<evidence type="ECO:0000256" key="1">
    <source>
        <dbReference type="ARBA" id="ARBA00012513"/>
    </source>
</evidence>
<feature type="non-terminal residue" evidence="10">
    <location>
        <position position="1"/>
    </location>
</feature>
<feature type="domain" description="Protein kinase" evidence="9">
    <location>
        <begin position="1"/>
        <end position="139"/>
    </location>
</feature>
<evidence type="ECO:0000256" key="7">
    <source>
        <dbReference type="ARBA" id="ARBA00047899"/>
    </source>
</evidence>
<comment type="catalytic activity">
    <reaction evidence="7">
        <text>L-threonyl-[protein] + ATP = O-phospho-L-threonyl-[protein] + ADP + H(+)</text>
        <dbReference type="Rhea" id="RHEA:46608"/>
        <dbReference type="Rhea" id="RHEA-COMP:11060"/>
        <dbReference type="Rhea" id="RHEA-COMP:11605"/>
        <dbReference type="ChEBI" id="CHEBI:15378"/>
        <dbReference type="ChEBI" id="CHEBI:30013"/>
        <dbReference type="ChEBI" id="CHEBI:30616"/>
        <dbReference type="ChEBI" id="CHEBI:61977"/>
        <dbReference type="ChEBI" id="CHEBI:456216"/>
        <dbReference type="EC" id="2.7.11.1"/>
    </reaction>
</comment>
<dbReference type="Gene3D" id="3.30.200.20">
    <property type="entry name" value="Phosphorylase Kinase, domain 1"/>
    <property type="match status" value="1"/>
</dbReference>
<dbReference type="GO" id="GO:0005524">
    <property type="term" value="F:ATP binding"/>
    <property type="evidence" value="ECO:0007669"/>
    <property type="project" value="UniProtKB-KW"/>
</dbReference>
<keyword evidence="4" id="KW-0547">Nucleotide-binding</keyword>
<accession>A0A6A5V2D7</accession>
<dbReference type="InterPro" id="IPR011009">
    <property type="entry name" value="Kinase-like_dom_sf"/>
</dbReference>
<dbReference type="AlphaFoldDB" id="A0A6A5V2D7"/>
<dbReference type="PANTHER" id="PTHR43671">
    <property type="entry name" value="SERINE/THREONINE-PROTEIN KINASE NEK"/>
    <property type="match status" value="1"/>
</dbReference>
<reference evidence="10" key="1">
    <citation type="journal article" date="2020" name="Stud. Mycol.">
        <title>101 Dothideomycetes genomes: a test case for predicting lifestyles and emergence of pathogens.</title>
        <authorList>
            <person name="Haridas S."/>
            <person name="Albert R."/>
            <person name="Binder M."/>
            <person name="Bloem J."/>
            <person name="Labutti K."/>
            <person name="Salamov A."/>
            <person name="Andreopoulos B."/>
            <person name="Baker S."/>
            <person name="Barry K."/>
            <person name="Bills G."/>
            <person name="Bluhm B."/>
            <person name="Cannon C."/>
            <person name="Castanera R."/>
            <person name="Culley D."/>
            <person name="Daum C."/>
            <person name="Ezra D."/>
            <person name="Gonzalez J."/>
            <person name="Henrissat B."/>
            <person name="Kuo A."/>
            <person name="Liang C."/>
            <person name="Lipzen A."/>
            <person name="Lutzoni F."/>
            <person name="Magnuson J."/>
            <person name="Mondo S."/>
            <person name="Nolan M."/>
            <person name="Ohm R."/>
            <person name="Pangilinan J."/>
            <person name="Park H.-J."/>
            <person name="Ramirez L."/>
            <person name="Alfaro M."/>
            <person name="Sun H."/>
            <person name="Tritt A."/>
            <person name="Yoshinaga Y."/>
            <person name="Zwiers L.-H."/>
            <person name="Turgeon B."/>
            <person name="Goodwin S."/>
            <person name="Spatafora J."/>
            <person name="Crous P."/>
            <person name="Grigoriev I."/>
        </authorList>
    </citation>
    <scope>NUCLEOTIDE SEQUENCE</scope>
    <source>
        <strain evidence="10">CBS 107.79</strain>
    </source>
</reference>
<evidence type="ECO:0000256" key="5">
    <source>
        <dbReference type="ARBA" id="ARBA00022777"/>
    </source>
</evidence>
<evidence type="ECO:0000256" key="2">
    <source>
        <dbReference type="ARBA" id="ARBA00022527"/>
    </source>
</evidence>
<dbReference type="PANTHER" id="PTHR43671:SF98">
    <property type="entry name" value="SERINE_THREONINE-PROTEIN KINASE NEK11"/>
    <property type="match status" value="1"/>
</dbReference>
<dbReference type="GO" id="GO:0004674">
    <property type="term" value="F:protein serine/threonine kinase activity"/>
    <property type="evidence" value="ECO:0007669"/>
    <property type="project" value="UniProtKB-KW"/>
</dbReference>
<keyword evidence="6" id="KW-0067">ATP-binding</keyword>
<dbReference type="Gene3D" id="1.10.510.10">
    <property type="entry name" value="Transferase(Phosphotransferase) domain 1"/>
    <property type="match status" value="1"/>
</dbReference>
<dbReference type="PROSITE" id="PS50011">
    <property type="entry name" value="PROTEIN_KINASE_DOM"/>
    <property type="match status" value="1"/>
</dbReference>
<evidence type="ECO:0000256" key="4">
    <source>
        <dbReference type="ARBA" id="ARBA00022741"/>
    </source>
</evidence>
<evidence type="ECO:0000313" key="10">
    <source>
        <dbReference type="EMBL" id="KAF1970192.1"/>
    </source>
</evidence>
<comment type="catalytic activity">
    <reaction evidence="8">
        <text>L-seryl-[protein] + ATP = O-phospho-L-seryl-[protein] + ADP + H(+)</text>
        <dbReference type="Rhea" id="RHEA:17989"/>
        <dbReference type="Rhea" id="RHEA-COMP:9863"/>
        <dbReference type="Rhea" id="RHEA-COMP:11604"/>
        <dbReference type="ChEBI" id="CHEBI:15378"/>
        <dbReference type="ChEBI" id="CHEBI:29999"/>
        <dbReference type="ChEBI" id="CHEBI:30616"/>
        <dbReference type="ChEBI" id="CHEBI:83421"/>
        <dbReference type="ChEBI" id="CHEBI:456216"/>
        <dbReference type="EC" id="2.7.11.1"/>
    </reaction>
</comment>
<dbReference type="InterPro" id="IPR050660">
    <property type="entry name" value="NEK_Ser/Thr_kinase"/>
</dbReference>
<gene>
    <name evidence="10" type="ORF">BU23DRAFT_366766</name>
</gene>
<name>A0A6A5V2D7_9PLEO</name>